<organism evidence="10 11">
    <name type="scientific">Collinsella intestinalis</name>
    <dbReference type="NCBI Taxonomy" id="147207"/>
    <lineage>
        <taxon>Bacteria</taxon>
        <taxon>Bacillati</taxon>
        <taxon>Actinomycetota</taxon>
        <taxon>Coriobacteriia</taxon>
        <taxon>Coriobacteriales</taxon>
        <taxon>Coriobacteriaceae</taxon>
        <taxon>Collinsella</taxon>
    </lineage>
</organism>
<protein>
    <submittedName>
        <fullName evidence="10">MFS transporter</fullName>
    </submittedName>
</protein>
<keyword evidence="6 8" id="KW-1133">Transmembrane helix</keyword>
<dbReference type="Gene3D" id="1.20.1250.20">
    <property type="entry name" value="MFS general substrate transporter like domains"/>
    <property type="match status" value="2"/>
</dbReference>
<evidence type="ECO:0000256" key="1">
    <source>
        <dbReference type="ARBA" id="ARBA00004429"/>
    </source>
</evidence>
<evidence type="ECO:0000256" key="8">
    <source>
        <dbReference type="SAM" id="Phobius"/>
    </source>
</evidence>
<reference evidence="10" key="1">
    <citation type="submission" date="2021-02" db="EMBL/GenBank/DDBJ databases">
        <title>Infant gut strain persistence is associated with maternal origin, phylogeny, and functional potential including surface adhesion and iron acquisition.</title>
        <authorList>
            <person name="Lou Y.C."/>
        </authorList>
    </citation>
    <scope>NUCLEOTIDE SEQUENCE</scope>
    <source>
        <strain evidence="10">L3_128_245G1_dasL3_128_245G1_concoct_49</strain>
    </source>
</reference>
<dbReference type="PANTHER" id="PTHR23522">
    <property type="entry name" value="BLL5896 PROTEIN"/>
    <property type="match status" value="1"/>
</dbReference>
<dbReference type="Pfam" id="PF12832">
    <property type="entry name" value="MFS_1_like"/>
    <property type="match status" value="1"/>
</dbReference>
<gene>
    <name evidence="10" type="ORF">KHY67_03205</name>
</gene>
<dbReference type="Proteomes" id="UP000738879">
    <property type="component" value="Unassembled WGS sequence"/>
</dbReference>
<keyword evidence="5 8" id="KW-0812">Transmembrane</keyword>
<keyword evidence="4" id="KW-0997">Cell inner membrane</keyword>
<keyword evidence="3" id="KW-1003">Cell membrane</keyword>
<dbReference type="InterPro" id="IPR024989">
    <property type="entry name" value="MFS_assoc_dom"/>
</dbReference>
<feature type="transmembrane region" description="Helical" evidence="8">
    <location>
        <begin position="118"/>
        <end position="140"/>
    </location>
</feature>
<evidence type="ECO:0000259" key="9">
    <source>
        <dbReference type="PROSITE" id="PS50850"/>
    </source>
</evidence>
<keyword evidence="7 8" id="KW-0472">Membrane</keyword>
<dbReference type="PROSITE" id="PS50850">
    <property type="entry name" value="MFS"/>
    <property type="match status" value="1"/>
</dbReference>
<comment type="caution">
    <text evidence="10">The sequence shown here is derived from an EMBL/GenBank/DDBJ whole genome shotgun (WGS) entry which is preliminary data.</text>
</comment>
<dbReference type="GO" id="GO:0030395">
    <property type="term" value="F:lactose binding"/>
    <property type="evidence" value="ECO:0007669"/>
    <property type="project" value="TreeGrafter"/>
</dbReference>
<dbReference type="EMBL" id="JAGZJA010000003">
    <property type="protein sequence ID" value="MBS5146694.1"/>
    <property type="molecule type" value="Genomic_DNA"/>
</dbReference>
<evidence type="ECO:0000256" key="6">
    <source>
        <dbReference type="ARBA" id="ARBA00022989"/>
    </source>
</evidence>
<dbReference type="PANTHER" id="PTHR23522:SF10">
    <property type="entry name" value="3-PHENYLPROPIONIC ACID TRANSPORTER-RELATED"/>
    <property type="match status" value="1"/>
</dbReference>
<feature type="transmembrane region" description="Helical" evidence="8">
    <location>
        <begin position="238"/>
        <end position="259"/>
    </location>
</feature>
<dbReference type="GO" id="GO:0015528">
    <property type="term" value="F:lactose:proton symporter activity"/>
    <property type="evidence" value="ECO:0007669"/>
    <property type="project" value="TreeGrafter"/>
</dbReference>
<evidence type="ECO:0000256" key="4">
    <source>
        <dbReference type="ARBA" id="ARBA00022519"/>
    </source>
</evidence>
<evidence type="ECO:0000313" key="11">
    <source>
        <dbReference type="Proteomes" id="UP000738879"/>
    </source>
</evidence>
<feature type="transmembrane region" description="Helical" evidence="8">
    <location>
        <begin position="271"/>
        <end position="291"/>
    </location>
</feature>
<evidence type="ECO:0000256" key="3">
    <source>
        <dbReference type="ARBA" id="ARBA00022475"/>
    </source>
</evidence>
<evidence type="ECO:0000256" key="7">
    <source>
        <dbReference type="ARBA" id="ARBA00023136"/>
    </source>
</evidence>
<feature type="domain" description="Major facilitator superfamily (MFS) profile" evidence="9">
    <location>
        <begin position="27"/>
        <end position="415"/>
    </location>
</feature>
<accession>A0A943BLS0</accession>
<sequence length="428" mass="45967">MTASATKESANERCTLSPKFLPEGSYAGMLLLAANIAYWMLAGAYTPFLSAYFTAIGLSATQTGALLTIQPLAVIFIQPLWARLSDRTGKRKLVLSFLVAASAVSVLLYYLGIRFATVLFATVVFSLFFSALLPLCDALVIDGCSTHGVEFARVRMGGTLGYAFVVFVAGSFLDVNPSAQFALVAVLCVIFLITVFLLPVARSFEMGAQNTVQDDDSNDMSDEPDKHSVLGIFTTSEIYYVLAFAFVSQMGLGFSGSFLGRYVVELGFGQGLVGVLSAVSALSEVPILLFAGPIVRRFGEMRLLIASCFFMVLRIVLIGVGVVPTMVIGQLMQSVTYMTVYYSCTRYVASHVLPGRQSQGQSVLVMVQSGMAMLMANLAGGVIGDAFGMQMSFYLSALLVLMGTVGVFLAYRARGRHRQGISAVGHMQ</sequence>
<dbReference type="InterPro" id="IPR036259">
    <property type="entry name" value="MFS_trans_sf"/>
</dbReference>
<feature type="transmembrane region" description="Helical" evidence="8">
    <location>
        <begin position="179"/>
        <end position="201"/>
    </location>
</feature>
<evidence type="ECO:0000256" key="2">
    <source>
        <dbReference type="ARBA" id="ARBA00022448"/>
    </source>
</evidence>
<dbReference type="AlphaFoldDB" id="A0A943BLS0"/>
<feature type="transmembrane region" description="Helical" evidence="8">
    <location>
        <begin position="303"/>
        <end position="328"/>
    </location>
</feature>
<name>A0A943BLS0_9ACTN</name>
<dbReference type="SUPFAM" id="SSF103473">
    <property type="entry name" value="MFS general substrate transporter"/>
    <property type="match status" value="1"/>
</dbReference>
<feature type="transmembrane region" description="Helical" evidence="8">
    <location>
        <begin position="365"/>
        <end position="387"/>
    </location>
</feature>
<feature type="transmembrane region" description="Helical" evidence="8">
    <location>
        <begin position="393"/>
        <end position="411"/>
    </location>
</feature>
<feature type="transmembrane region" description="Helical" evidence="8">
    <location>
        <begin position="26"/>
        <end position="45"/>
    </location>
</feature>
<dbReference type="GO" id="GO:0005886">
    <property type="term" value="C:plasma membrane"/>
    <property type="evidence" value="ECO:0007669"/>
    <property type="project" value="UniProtKB-SubCell"/>
</dbReference>
<dbReference type="InterPro" id="IPR020846">
    <property type="entry name" value="MFS_dom"/>
</dbReference>
<feature type="transmembrane region" description="Helical" evidence="8">
    <location>
        <begin position="93"/>
        <end position="112"/>
    </location>
</feature>
<feature type="transmembrane region" description="Helical" evidence="8">
    <location>
        <begin position="152"/>
        <end position="173"/>
    </location>
</feature>
<comment type="subcellular location">
    <subcellularLocation>
        <location evidence="1">Cell inner membrane</location>
        <topology evidence="1">Multi-pass membrane protein</topology>
    </subcellularLocation>
</comment>
<evidence type="ECO:0000313" key="10">
    <source>
        <dbReference type="EMBL" id="MBS5146694.1"/>
    </source>
</evidence>
<proteinExistence type="predicted"/>
<keyword evidence="2" id="KW-0813">Transport</keyword>
<feature type="transmembrane region" description="Helical" evidence="8">
    <location>
        <begin position="51"/>
        <end position="81"/>
    </location>
</feature>
<evidence type="ECO:0000256" key="5">
    <source>
        <dbReference type="ARBA" id="ARBA00022692"/>
    </source>
</evidence>